<dbReference type="InterPro" id="IPR050464">
    <property type="entry name" value="Zeta_carotene_desat/Oxidored"/>
</dbReference>
<gene>
    <name evidence="2" type="ORF">CDO81_07700</name>
</gene>
<dbReference type="GO" id="GO:0016491">
    <property type="term" value="F:oxidoreductase activity"/>
    <property type="evidence" value="ECO:0007669"/>
    <property type="project" value="InterPro"/>
</dbReference>
<dbReference type="Pfam" id="PF01593">
    <property type="entry name" value="Amino_oxidase"/>
    <property type="match status" value="1"/>
</dbReference>
<reference evidence="2 3" key="1">
    <citation type="journal article" date="2007" name="Int. J. Syst. Evol. Microbiol.">
        <title>Description of Pelomonas aquatica sp. nov. and Pelomonas puraquae sp. nov., isolated from industrial and haemodialysis water.</title>
        <authorList>
            <person name="Gomila M."/>
            <person name="Bowien B."/>
            <person name="Falsen E."/>
            <person name="Moore E.R."/>
            <person name="Lalucat J."/>
        </authorList>
    </citation>
    <scope>NUCLEOTIDE SEQUENCE [LARGE SCALE GENOMIC DNA]</scope>
    <source>
        <strain evidence="2 3">CCUG 52769</strain>
    </source>
</reference>
<dbReference type="NCBIfam" id="NF005560">
    <property type="entry name" value="PRK07233.1"/>
    <property type="match status" value="1"/>
</dbReference>
<evidence type="ECO:0000313" key="3">
    <source>
        <dbReference type="Proteomes" id="UP000197446"/>
    </source>
</evidence>
<dbReference type="EMBL" id="NISI01000002">
    <property type="protein sequence ID" value="OWR04462.1"/>
    <property type="molecule type" value="Genomic_DNA"/>
</dbReference>
<keyword evidence="3" id="KW-1185">Reference proteome</keyword>
<organism evidence="2 3">
    <name type="scientific">Roseateles puraquae</name>
    <dbReference type="NCBI Taxonomy" id="431059"/>
    <lineage>
        <taxon>Bacteria</taxon>
        <taxon>Pseudomonadati</taxon>
        <taxon>Pseudomonadota</taxon>
        <taxon>Betaproteobacteria</taxon>
        <taxon>Burkholderiales</taxon>
        <taxon>Sphaerotilaceae</taxon>
        <taxon>Roseateles</taxon>
    </lineage>
</organism>
<dbReference type="Gene3D" id="3.50.50.60">
    <property type="entry name" value="FAD/NAD(P)-binding domain"/>
    <property type="match status" value="1"/>
</dbReference>
<evidence type="ECO:0000313" key="2">
    <source>
        <dbReference type="EMBL" id="OWR04462.1"/>
    </source>
</evidence>
<evidence type="ECO:0000259" key="1">
    <source>
        <dbReference type="Pfam" id="PF01593"/>
    </source>
</evidence>
<dbReference type="Proteomes" id="UP000197446">
    <property type="component" value="Unassembled WGS sequence"/>
</dbReference>
<proteinExistence type="predicted"/>
<accession>A0A254NC55</accession>
<protein>
    <submittedName>
        <fullName evidence="2">FAD-dependent oxidoreductase</fullName>
    </submittedName>
</protein>
<sequence>MTSTPLHYAVIGAGPMGLAAADRLAQAGHRVTVVEADDRLGGMSAAFDFDGLRLERYYHFICKTDYPLFETLREFGLSDRLKWTDTELGFYYNGQWYDWGKPLALLRFPHLSLADKVKFSLHVLRTKAVTDWTELDKLQATDWIRNAIGERAYKVLWERLFELKFFEHMHNMSAAWIGTRIKRVALSRKSLLQEQMGYLQGGSQVLLDAYEQRLQAKGAQIKLSAPVRRVLTENGRVTGLDLGRETLAADRVLSTVPLRYVPRLAPDLRLDERQRIESIDNIPVACVLLKLRKPATKYFWMNVNDPRIEVPGFIEYSNLNPLPEKIVYVPYYMPKTHPKWAWDDERLLDEATGYLLLTQPHLKREDIIARHVSRYEYAQPLCPPGFYDKLPAMKTSLEGFFMADTSYYYPEDRSINESIRVGWDLAAAAQKDPRGGA</sequence>
<dbReference type="PRINTS" id="PR00419">
    <property type="entry name" value="ADXRDTASE"/>
</dbReference>
<comment type="caution">
    <text evidence="2">The sequence shown here is derived from an EMBL/GenBank/DDBJ whole genome shotgun (WGS) entry which is preliminary data.</text>
</comment>
<dbReference type="PANTHER" id="PTHR42923">
    <property type="entry name" value="PROTOPORPHYRINOGEN OXIDASE"/>
    <property type="match status" value="1"/>
</dbReference>
<dbReference type="RefSeq" id="WP_088482599.1">
    <property type="nucleotide sequence ID" value="NZ_JBCNLH010000005.1"/>
</dbReference>
<dbReference type="SUPFAM" id="SSF51905">
    <property type="entry name" value="FAD/NAD(P)-binding domain"/>
    <property type="match status" value="1"/>
</dbReference>
<feature type="domain" description="Amine oxidase" evidence="1">
    <location>
        <begin position="17"/>
        <end position="355"/>
    </location>
</feature>
<dbReference type="InterPro" id="IPR036188">
    <property type="entry name" value="FAD/NAD-bd_sf"/>
</dbReference>
<dbReference type="InterPro" id="IPR002937">
    <property type="entry name" value="Amino_oxidase"/>
</dbReference>
<dbReference type="PANTHER" id="PTHR42923:SF46">
    <property type="entry name" value="AMINE OXIDASE"/>
    <property type="match status" value="1"/>
</dbReference>
<name>A0A254NC55_9BURK</name>
<dbReference type="OrthoDB" id="20837at2"/>
<dbReference type="AlphaFoldDB" id="A0A254NC55"/>